<sequence length="114" mass="12599">MLLSSATTALGCGGFPFPERGSVVTWPDRFLVAKVKVLRVRRIAAFERYARLRPLRPLRPIRGELPRAFGVLYETSSCGAHVTQGEAGVRGFTALKPERWTKDYRFATGSSVGT</sequence>
<keyword evidence="2" id="KW-1185">Reference proteome</keyword>
<dbReference type="STRING" id="414703.SAMN04488125_10215"/>
<dbReference type="EMBL" id="FOSV01000002">
    <property type="protein sequence ID" value="SFK45489.1"/>
    <property type="molecule type" value="Genomic_DNA"/>
</dbReference>
<accession>A0A1I3ZPL2</accession>
<proteinExistence type="predicted"/>
<evidence type="ECO:0000313" key="1">
    <source>
        <dbReference type="EMBL" id="SFK45489.1"/>
    </source>
</evidence>
<dbReference type="Proteomes" id="UP000198804">
    <property type="component" value="Unassembled WGS sequence"/>
</dbReference>
<gene>
    <name evidence="1" type="ORF">SAMN04488125_10215</name>
</gene>
<evidence type="ECO:0000313" key="2">
    <source>
        <dbReference type="Proteomes" id="UP000198804"/>
    </source>
</evidence>
<organism evidence="1 2">
    <name type="scientific">Methylorubrum salsuginis</name>
    <dbReference type="NCBI Taxonomy" id="414703"/>
    <lineage>
        <taxon>Bacteria</taxon>
        <taxon>Pseudomonadati</taxon>
        <taxon>Pseudomonadota</taxon>
        <taxon>Alphaproteobacteria</taxon>
        <taxon>Hyphomicrobiales</taxon>
        <taxon>Methylobacteriaceae</taxon>
        <taxon>Methylorubrum</taxon>
    </lineage>
</organism>
<name>A0A1I3ZPL2_9HYPH</name>
<protein>
    <submittedName>
        <fullName evidence="1">Uncharacterized protein</fullName>
    </submittedName>
</protein>
<reference evidence="2" key="1">
    <citation type="submission" date="2016-10" db="EMBL/GenBank/DDBJ databases">
        <authorList>
            <person name="Varghese N."/>
            <person name="Submissions S."/>
        </authorList>
    </citation>
    <scope>NUCLEOTIDE SEQUENCE [LARGE SCALE GENOMIC DNA]</scope>
    <source>
        <strain evidence="2">CGMCC 1.6474</strain>
    </source>
</reference>
<dbReference type="AlphaFoldDB" id="A0A1I3ZPL2"/>